<proteinExistence type="inferred from homology"/>
<keyword evidence="6" id="KW-1185">Reference proteome</keyword>
<evidence type="ECO:0000313" key="6">
    <source>
        <dbReference type="Proteomes" id="UP001055117"/>
    </source>
</evidence>
<dbReference type="PANTHER" id="PTHR43685:SF5">
    <property type="entry name" value="GLYCOSYLTRANSFERASE EPSE-RELATED"/>
    <property type="match status" value="1"/>
</dbReference>
<dbReference type="Pfam" id="PF00535">
    <property type="entry name" value="Glycos_transf_2"/>
    <property type="match status" value="1"/>
</dbReference>
<comment type="similarity">
    <text evidence="1">Belongs to the glycosyltransferase 2 family.</text>
</comment>
<evidence type="ECO:0000256" key="2">
    <source>
        <dbReference type="ARBA" id="ARBA00022676"/>
    </source>
</evidence>
<sequence>MRMTTRTAFLMPLYNPDPKALRRTLESLRAQTVSADIVVVDDGSHPPVEGLCGGTDVTVIRLDRNEGIVGALNRGLVHIVEKKYDYIARMDCGDTCLPERIAAQQAFMDRELDVDLLGALATIVDEDNRYLFTEGTPGDAEAVQQKLWDNAAFKHPTFFLRARSLAQLGLYSRHYPHAEDYEFARRYAKYGVIACLDTVLIVYEKTTSGLSIRNRGAQLRSRLRAQLRYLDWRRMAAFLGVCRTLATMVMPASVWARASKLYWQRMEKGRHPCRTDGGL</sequence>
<evidence type="ECO:0000256" key="1">
    <source>
        <dbReference type="ARBA" id="ARBA00006739"/>
    </source>
</evidence>
<dbReference type="Gene3D" id="3.90.550.10">
    <property type="entry name" value="Spore Coat Polysaccharide Biosynthesis Protein SpsA, Chain A"/>
    <property type="match status" value="1"/>
</dbReference>
<name>A0ABQ4QPZ2_9HYPH</name>
<feature type="domain" description="Glycosyltransferase 2-like" evidence="4">
    <location>
        <begin position="10"/>
        <end position="166"/>
    </location>
</feature>
<evidence type="ECO:0000259" key="4">
    <source>
        <dbReference type="Pfam" id="PF00535"/>
    </source>
</evidence>
<dbReference type="EMBL" id="BPQG01000104">
    <property type="protein sequence ID" value="GJD46955.1"/>
    <property type="molecule type" value="Genomic_DNA"/>
</dbReference>
<evidence type="ECO:0000256" key="3">
    <source>
        <dbReference type="ARBA" id="ARBA00022679"/>
    </source>
</evidence>
<dbReference type="InterPro" id="IPR050834">
    <property type="entry name" value="Glycosyltransf_2"/>
</dbReference>
<protein>
    <recommendedName>
        <fullName evidence="4">Glycosyltransferase 2-like domain-containing protein</fullName>
    </recommendedName>
</protein>
<keyword evidence="2" id="KW-0328">Glycosyltransferase</keyword>
<comment type="caution">
    <text evidence="5">The sequence shown here is derived from an EMBL/GenBank/DDBJ whole genome shotgun (WGS) entry which is preliminary data.</text>
</comment>
<reference evidence="5 6" key="1">
    <citation type="journal article" date="2021" name="Front. Microbiol.">
        <title>Comprehensive Comparative Genomics and Phenotyping of Methylobacterium Species.</title>
        <authorList>
            <person name="Alessa O."/>
            <person name="Ogura Y."/>
            <person name="Fujitani Y."/>
            <person name="Takami H."/>
            <person name="Hayashi T."/>
            <person name="Sahin N."/>
            <person name="Tani A."/>
        </authorList>
    </citation>
    <scope>NUCLEOTIDE SEQUENCE [LARGE SCALE GENOMIC DNA]</scope>
    <source>
        <strain evidence="5 6">DSM 23679</strain>
    </source>
</reference>
<dbReference type="Proteomes" id="UP001055117">
    <property type="component" value="Unassembled WGS sequence"/>
</dbReference>
<organism evidence="5 6">
    <name type="scientific">Methylobacterium cerastii</name>
    <dbReference type="NCBI Taxonomy" id="932741"/>
    <lineage>
        <taxon>Bacteria</taxon>
        <taxon>Pseudomonadati</taxon>
        <taxon>Pseudomonadota</taxon>
        <taxon>Alphaproteobacteria</taxon>
        <taxon>Hyphomicrobiales</taxon>
        <taxon>Methylobacteriaceae</taxon>
        <taxon>Methylobacterium</taxon>
    </lineage>
</organism>
<keyword evidence="3" id="KW-0808">Transferase</keyword>
<dbReference type="InterPro" id="IPR029044">
    <property type="entry name" value="Nucleotide-diphossugar_trans"/>
</dbReference>
<gene>
    <name evidence="5" type="ORF">AFCDBAGC_4840</name>
</gene>
<dbReference type="InterPro" id="IPR001173">
    <property type="entry name" value="Glyco_trans_2-like"/>
</dbReference>
<dbReference type="PANTHER" id="PTHR43685">
    <property type="entry name" value="GLYCOSYLTRANSFERASE"/>
    <property type="match status" value="1"/>
</dbReference>
<accession>A0ABQ4QPZ2</accession>
<evidence type="ECO:0000313" key="5">
    <source>
        <dbReference type="EMBL" id="GJD46955.1"/>
    </source>
</evidence>
<dbReference type="SUPFAM" id="SSF53448">
    <property type="entry name" value="Nucleotide-diphospho-sugar transferases"/>
    <property type="match status" value="1"/>
</dbReference>